<dbReference type="InterPro" id="IPR000819">
    <property type="entry name" value="Peptidase_M17_C"/>
</dbReference>
<evidence type="ECO:0000256" key="2">
    <source>
        <dbReference type="ARBA" id="ARBA00022438"/>
    </source>
</evidence>
<dbReference type="PANTHER" id="PTHR11963">
    <property type="entry name" value="LEUCINE AMINOPEPTIDASE-RELATED"/>
    <property type="match status" value="1"/>
</dbReference>
<evidence type="ECO:0008006" key="8">
    <source>
        <dbReference type="Google" id="ProtNLM"/>
    </source>
</evidence>
<comment type="similarity">
    <text evidence="1">Belongs to the peptidase M17 family.</text>
</comment>
<proteinExistence type="inferred from homology"/>
<name>A0A7R9DLH4_TIMPO</name>
<dbReference type="GO" id="GO:0005737">
    <property type="term" value="C:cytoplasm"/>
    <property type="evidence" value="ECO:0007669"/>
    <property type="project" value="InterPro"/>
</dbReference>
<dbReference type="AlphaFoldDB" id="A0A7R9DLH4"/>
<evidence type="ECO:0000256" key="4">
    <source>
        <dbReference type="ARBA" id="ARBA00022801"/>
    </source>
</evidence>
<gene>
    <name evidence="7" type="ORF">TPSB3V08_LOCUS11403</name>
</gene>
<dbReference type="InterPro" id="IPR011356">
    <property type="entry name" value="Leucine_aapep/pepB"/>
</dbReference>
<dbReference type="InterPro" id="IPR041417">
    <property type="entry name" value="NPEPL1_N"/>
</dbReference>
<dbReference type="Pfam" id="PF18295">
    <property type="entry name" value="Pdase_M17_N2"/>
    <property type="match status" value="1"/>
</dbReference>
<dbReference type="PANTHER" id="PTHR11963:SF4">
    <property type="entry name" value="AMINOPEPTIDASE NPEPL1-RELATED"/>
    <property type="match status" value="1"/>
</dbReference>
<dbReference type="Gene3D" id="3.40.50.10590">
    <property type="entry name" value="Zn-dependent exopeptidases"/>
    <property type="match status" value="1"/>
</dbReference>
<keyword evidence="4" id="KW-0378">Hydrolase</keyword>
<feature type="domain" description="Probable aminopeptidase NPEPL1 N-terminal" evidence="6">
    <location>
        <begin position="320"/>
        <end position="417"/>
    </location>
</feature>
<evidence type="ECO:0000313" key="7">
    <source>
        <dbReference type="EMBL" id="CAD7416929.1"/>
    </source>
</evidence>
<evidence type="ECO:0000259" key="5">
    <source>
        <dbReference type="Pfam" id="PF00883"/>
    </source>
</evidence>
<evidence type="ECO:0000259" key="6">
    <source>
        <dbReference type="Pfam" id="PF18295"/>
    </source>
</evidence>
<dbReference type="SUPFAM" id="SSF53187">
    <property type="entry name" value="Zn-dependent exopeptidases"/>
    <property type="match status" value="1"/>
</dbReference>
<sequence>MTAELADSDDGAVSLFITRTDYTMWIKLLKVKPIFLILRCHLSRFDKMTVVNLEFPSTLSKSDPQKQPVIIIGQLKNLMKAKYSSVKAKLEPHVTEQVFGGTGPSCNSRYVGELEPHVTEQSRYVGELEPHVTEQSRYVGELEPHVTEQVCGGTGPSCNSRYVGELEPHVTEQSRYVGELEPHVTEQVCGGTGPSCNSRYVGERSQLMEHSADIGRFLSSCVTFGVPHSTIMWWIVSSLCRSVVSPSAPRGETTLRHRLLTTYTWITPQTSYPPLLHHLLLETSIIFLACVNIKVYSSAIIVAHWDSSLCRRCTPSAIIVAHQLVSLSQVYSAALASLHPSPTDSCSLYLNLATVAALPVKCSRHNTPSRAHFITKLVKSATVGVDESVVIVCRREDVFASACAVARAYPLYSRKTTNNLSASTKTATVQVHFVLLASSDDAGSMAVSNGTAEGELVLGEADVELLKNAAMAVRLAARIVDTPCNEMNVDTFVQEVLTVGQALGVKSTVIRGEELNERGFGGIYGVGKAALVPPALVVLSYLPQGATETIAWVGKGIVYDTGGLSIKGKVTTR</sequence>
<dbReference type="Gene3D" id="3.40.630.10">
    <property type="entry name" value="Zn peptidases"/>
    <property type="match status" value="1"/>
</dbReference>
<keyword evidence="2" id="KW-0031">Aminopeptidase</keyword>
<dbReference type="GO" id="GO:0030145">
    <property type="term" value="F:manganese ion binding"/>
    <property type="evidence" value="ECO:0007669"/>
    <property type="project" value="InterPro"/>
</dbReference>
<dbReference type="GO" id="GO:0006508">
    <property type="term" value="P:proteolysis"/>
    <property type="evidence" value="ECO:0007669"/>
    <property type="project" value="UniProtKB-KW"/>
</dbReference>
<dbReference type="EMBL" id="OD012268">
    <property type="protein sequence ID" value="CAD7416929.1"/>
    <property type="molecule type" value="Genomic_DNA"/>
</dbReference>
<evidence type="ECO:0000256" key="3">
    <source>
        <dbReference type="ARBA" id="ARBA00022670"/>
    </source>
</evidence>
<evidence type="ECO:0000256" key="1">
    <source>
        <dbReference type="ARBA" id="ARBA00009528"/>
    </source>
</evidence>
<feature type="domain" description="Cytosol aminopeptidase" evidence="5">
    <location>
        <begin position="475"/>
        <end position="569"/>
    </location>
</feature>
<dbReference type="Pfam" id="PF00883">
    <property type="entry name" value="Peptidase_M17"/>
    <property type="match status" value="1"/>
</dbReference>
<keyword evidence="3" id="KW-0645">Protease</keyword>
<protein>
    <recommendedName>
        <fullName evidence="8">Cytosol aminopeptidase domain-containing protein</fullName>
    </recommendedName>
</protein>
<dbReference type="GO" id="GO:0070006">
    <property type="term" value="F:metalloaminopeptidase activity"/>
    <property type="evidence" value="ECO:0007669"/>
    <property type="project" value="InterPro"/>
</dbReference>
<organism evidence="7">
    <name type="scientific">Timema poppense</name>
    <name type="common">Walking stick</name>
    <dbReference type="NCBI Taxonomy" id="170557"/>
    <lineage>
        <taxon>Eukaryota</taxon>
        <taxon>Metazoa</taxon>
        <taxon>Ecdysozoa</taxon>
        <taxon>Arthropoda</taxon>
        <taxon>Hexapoda</taxon>
        <taxon>Insecta</taxon>
        <taxon>Pterygota</taxon>
        <taxon>Neoptera</taxon>
        <taxon>Polyneoptera</taxon>
        <taxon>Phasmatodea</taxon>
        <taxon>Timematodea</taxon>
        <taxon>Timematoidea</taxon>
        <taxon>Timematidae</taxon>
        <taxon>Timema</taxon>
    </lineage>
</organism>
<accession>A0A7R9DLH4</accession>
<reference evidence="7" key="1">
    <citation type="submission" date="2020-11" db="EMBL/GenBank/DDBJ databases">
        <authorList>
            <person name="Tran Van P."/>
        </authorList>
    </citation>
    <scope>NUCLEOTIDE SEQUENCE</scope>
</reference>